<dbReference type="Pfam" id="PF00528">
    <property type="entry name" value="BPD_transp_1"/>
    <property type="match status" value="1"/>
</dbReference>
<gene>
    <name evidence="9" type="ORF">F0357_20345</name>
</gene>
<dbReference type="InterPro" id="IPR045621">
    <property type="entry name" value="BPD_transp_1_N"/>
</dbReference>
<keyword evidence="5 7" id="KW-1133">Transmembrane helix</keyword>
<comment type="similarity">
    <text evidence="7">Belongs to the binding-protein-dependent transport system permease family.</text>
</comment>
<feature type="transmembrane region" description="Helical" evidence="7">
    <location>
        <begin position="118"/>
        <end position="142"/>
    </location>
</feature>
<organism evidence="9 10">
    <name type="scientific">Segnochrobactrum spirostomi</name>
    <dbReference type="NCBI Taxonomy" id="2608987"/>
    <lineage>
        <taxon>Bacteria</taxon>
        <taxon>Pseudomonadati</taxon>
        <taxon>Pseudomonadota</taxon>
        <taxon>Alphaproteobacteria</taxon>
        <taxon>Hyphomicrobiales</taxon>
        <taxon>Segnochrobactraceae</taxon>
        <taxon>Segnochrobactrum</taxon>
    </lineage>
</organism>
<keyword evidence="10" id="KW-1185">Reference proteome</keyword>
<dbReference type="PROSITE" id="PS50928">
    <property type="entry name" value="ABC_TM1"/>
    <property type="match status" value="1"/>
</dbReference>
<feature type="transmembrane region" description="Helical" evidence="7">
    <location>
        <begin position="301"/>
        <end position="327"/>
    </location>
</feature>
<dbReference type="AlphaFoldDB" id="A0A6A7Y6M0"/>
<evidence type="ECO:0000256" key="7">
    <source>
        <dbReference type="RuleBase" id="RU363032"/>
    </source>
</evidence>
<evidence type="ECO:0000256" key="1">
    <source>
        <dbReference type="ARBA" id="ARBA00004651"/>
    </source>
</evidence>
<feature type="domain" description="ABC transmembrane type-1" evidence="8">
    <location>
        <begin position="114"/>
        <end position="324"/>
    </location>
</feature>
<dbReference type="Proteomes" id="UP000332515">
    <property type="component" value="Unassembled WGS sequence"/>
</dbReference>
<comment type="caution">
    <text evidence="9">The sequence shown here is derived from an EMBL/GenBank/DDBJ whole genome shotgun (WGS) entry which is preliminary data.</text>
</comment>
<evidence type="ECO:0000256" key="5">
    <source>
        <dbReference type="ARBA" id="ARBA00022989"/>
    </source>
</evidence>
<keyword evidence="6 7" id="KW-0472">Membrane</keyword>
<accession>A0A6A7Y6M0</accession>
<reference evidence="9 10" key="1">
    <citation type="submission" date="2019-09" db="EMBL/GenBank/DDBJ databases">
        <title>Segnochrobactrum spirostomi gen. nov., sp. nov., isolated from the ciliate Spirostomum cf. yagiui and description of a novel family, Segnochrobactraceae fam. nov. within the order Rhizobiales of the class Alphaproteobacteria.</title>
        <authorList>
            <person name="Akter S."/>
            <person name="Shazib S.U.A."/>
            <person name="Shin M.K."/>
        </authorList>
    </citation>
    <scope>NUCLEOTIDE SEQUENCE [LARGE SCALE GENOMIC DNA]</scope>
    <source>
        <strain evidence="9 10">Sp-1</strain>
    </source>
</reference>
<dbReference type="InterPro" id="IPR035906">
    <property type="entry name" value="MetI-like_sf"/>
</dbReference>
<feature type="transmembrane region" description="Helical" evidence="7">
    <location>
        <begin position="259"/>
        <end position="281"/>
    </location>
</feature>
<keyword evidence="3" id="KW-1003">Cell membrane</keyword>
<feature type="transmembrane region" description="Helical" evidence="7">
    <location>
        <begin position="197"/>
        <end position="217"/>
    </location>
</feature>
<feature type="transmembrane region" description="Helical" evidence="7">
    <location>
        <begin position="154"/>
        <end position="177"/>
    </location>
</feature>
<dbReference type="Pfam" id="PF19300">
    <property type="entry name" value="BPD_transp_1_N"/>
    <property type="match status" value="1"/>
</dbReference>
<evidence type="ECO:0000256" key="3">
    <source>
        <dbReference type="ARBA" id="ARBA00022475"/>
    </source>
</evidence>
<dbReference type="Gene3D" id="1.10.3720.10">
    <property type="entry name" value="MetI-like"/>
    <property type="match status" value="1"/>
</dbReference>
<dbReference type="GO" id="GO:0005886">
    <property type="term" value="C:plasma membrane"/>
    <property type="evidence" value="ECO:0007669"/>
    <property type="project" value="UniProtKB-SubCell"/>
</dbReference>
<dbReference type="GO" id="GO:0055085">
    <property type="term" value="P:transmembrane transport"/>
    <property type="evidence" value="ECO:0007669"/>
    <property type="project" value="InterPro"/>
</dbReference>
<dbReference type="PANTHER" id="PTHR43163:SF3">
    <property type="entry name" value="PEPTIDE ABC TRANSPORTER PERMEASE PROTEIN"/>
    <property type="match status" value="1"/>
</dbReference>
<proteinExistence type="inferred from homology"/>
<dbReference type="PANTHER" id="PTHR43163">
    <property type="entry name" value="DIPEPTIDE TRANSPORT SYSTEM PERMEASE PROTEIN DPPB-RELATED"/>
    <property type="match status" value="1"/>
</dbReference>
<evidence type="ECO:0000313" key="9">
    <source>
        <dbReference type="EMBL" id="MQT14960.1"/>
    </source>
</evidence>
<keyword evidence="2 7" id="KW-0813">Transport</keyword>
<keyword evidence="4 7" id="KW-0812">Transmembrane</keyword>
<feature type="transmembrane region" description="Helical" evidence="7">
    <location>
        <begin position="28"/>
        <end position="49"/>
    </location>
</feature>
<dbReference type="RefSeq" id="WP_153488680.1">
    <property type="nucleotide sequence ID" value="NZ_VWNA01000002.1"/>
</dbReference>
<evidence type="ECO:0000259" key="8">
    <source>
        <dbReference type="PROSITE" id="PS50928"/>
    </source>
</evidence>
<dbReference type="InterPro" id="IPR000515">
    <property type="entry name" value="MetI-like"/>
</dbReference>
<dbReference type="EMBL" id="VWNA01000002">
    <property type="protein sequence ID" value="MQT14960.1"/>
    <property type="molecule type" value="Genomic_DNA"/>
</dbReference>
<comment type="subcellular location">
    <subcellularLocation>
        <location evidence="1 7">Cell membrane</location>
        <topology evidence="1 7">Multi-pass membrane protein</topology>
    </subcellularLocation>
</comment>
<evidence type="ECO:0000256" key="6">
    <source>
        <dbReference type="ARBA" id="ARBA00023136"/>
    </source>
</evidence>
<evidence type="ECO:0000256" key="4">
    <source>
        <dbReference type="ARBA" id="ARBA00022692"/>
    </source>
</evidence>
<evidence type="ECO:0000313" key="10">
    <source>
        <dbReference type="Proteomes" id="UP000332515"/>
    </source>
</evidence>
<evidence type="ECO:0000256" key="2">
    <source>
        <dbReference type="ARBA" id="ARBA00022448"/>
    </source>
</evidence>
<name>A0A6A7Y6M0_9HYPH</name>
<dbReference type="CDD" id="cd06261">
    <property type="entry name" value="TM_PBP2"/>
    <property type="match status" value="1"/>
</dbReference>
<sequence length="335" mass="35245">MSGADLAAAQPRLRLMPGPLPRLILRRLALSVISLFAVATIVFWVIALLPGDAAERILGRDATPAALAALRAQLHLADPLLVRYLAWLRGMLAGDFGMSMAASRPVLPYVLTHLQNTLLLAGIALAVHIPLSIGLGLAGAAARRDGPLDTGLSVAVLIGMSVPEFVVGIALVAWLATAWSLFPPLALIDQAHTVGDFLYLTALPVITLNFAMTAYVVRQTRASMVEVLRSDHVRAATLRGLSPLRVLVFHALPGALPPAINAVALNAAWLVGGIVVVETVFNYPGLGRLLVESIGFHDVPMIQGAAIALSGAYIAVNLVADIVTLLLNPKLRTAA</sequence>
<dbReference type="SUPFAM" id="SSF161098">
    <property type="entry name" value="MetI-like"/>
    <property type="match status" value="1"/>
</dbReference>
<protein>
    <submittedName>
        <fullName evidence="9">ABC transporter permease</fullName>
    </submittedName>
</protein>